<evidence type="ECO:0000256" key="3">
    <source>
        <dbReference type="ARBA" id="ARBA00022490"/>
    </source>
</evidence>
<keyword evidence="3" id="KW-0963">Cytoplasm</keyword>
<dbReference type="GO" id="GO:0008270">
    <property type="term" value="F:zinc ion binding"/>
    <property type="evidence" value="ECO:0007669"/>
    <property type="project" value="UniProtKB-KW"/>
</dbReference>
<dbReference type="Pfam" id="PF10607">
    <property type="entry name" value="CTLH"/>
    <property type="match status" value="1"/>
</dbReference>
<protein>
    <submittedName>
        <fullName evidence="10">10186_t:CDS:1</fullName>
    </submittedName>
</protein>
<evidence type="ECO:0000256" key="7">
    <source>
        <dbReference type="PROSITE-ProRule" id="PRU01215"/>
    </source>
</evidence>
<comment type="subcellular location">
    <subcellularLocation>
        <location evidence="1">Cytoplasm</location>
    </subcellularLocation>
</comment>
<dbReference type="EMBL" id="CAMKVN010000986">
    <property type="protein sequence ID" value="CAI2172819.1"/>
    <property type="molecule type" value="Genomic_DNA"/>
</dbReference>
<dbReference type="PROSITE" id="PS51867">
    <property type="entry name" value="ZF_RING_GID"/>
    <property type="match status" value="1"/>
</dbReference>
<gene>
    <name evidence="10" type="ORF">FWILDA_LOCUS5773</name>
</gene>
<accession>A0A9W4SMW5</accession>
<dbReference type="SMART" id="SM00757">
    <property type="entry name" value="CRA"/>
    <property type="match status" value="1"/>
</dbReference>
<dbReference type="InterPro" id="IPR006595">
    <property type="entry name" value="CTLH_C"/>
</dbReference>
<dbReference type="PROSITE" id="PS50897">
    <property type="entry name" value="CTLH"/>
    <property type="match status" value="1"/>
</dbReference>
<evidence type="ECO:0000313" key="10">
    <source>
        <dbReference type="EMBL" id="CAI2172819.1"/>
    </source>
</evidence>
<dbReference type="AlphaFoldDB" id="A0A9W4SMW5"/>
<comment type="caution">
    <text evidence="10">The sequence shown here is derived from an EMBL/GenBank/DDBJ whole genome shotgun (WGS) entry which is preliminary data.</text>
</comment>
<evidence type="ECO:0000259" key="9">
    <source>
        <dbReference type="PROSITE" id="PS51867"/>
    </source>
</evidence>
<name>A0A9W4SMW5_9GLOM</name>
<evidence type="ECO:0000256" key="5">
    <source>
        <dbReference type="ARBA" id="ARBA00022771"/>
    </source>
</evidence>
<keyword evidence="4" id="KW-0479">Metal-binding</keyword>
<dbReference type="GO" id="GO:0034657">
    <property type="term" value="C:GID complex"/>
    <property type="evidence" value="ECO:0007669"/>
    <property type="project" value="TreeGrafter"/>
</dbReference>
<dbReference type="CDD" id="cd16659">
    <property type="entry name" value="RING-Ubox_Emp"/>
    <property type="match status" value="1"/>
</dbReference>
<evidence type="ECO:0000256" key="4">
    <source>
        <dbReference type="ARBA" id="ARBA00022723"/>
    </source>
</evidence>
<feature type="zinc finger region" description="RING-Gid-type" evidence="7">
    <location>
        <begin position="315"/>
        <end position="384"/>
    </location>
</feature>
<dbReference type="InterPro" id="IPR006594">
    <property type="entry name" value="LisH"/>
</dbReference>
<dbReference type="PANTHER" id="PTHR12170">
    <property type="entry name" value="MACROPHAGE ERYTHROBLAST ATTACHER-RELATED"/>
    <property type="match status" value="1"/>
</dbReference>
<reference evidence="10" key="1">
    <citation type="submission" date="2022-08" db="EMBL/GenBank/DDBJ databases">
        <authorList>
            <person name="Kallberg Y."/>
            <person name="Tangrot J."/>
            <person name="Rosling A."/>
        </authorList>
    </citation>
    <scope>NUCLEOTIDE SEQUENCE</scope>
    <source>
        <strain evidence="10">Wild A</strain>
    </source>
</reference>
<organism evidence="10 11">
    <name type="scientific">Funneliformis geosporum</name>
    <dbReference type="NCBI Taxonomy" id="1117311"/>
    <lineage>
        <taxon>Eukaryota</taxon>
        <taxon>Fungi</taxon>
        <taxon>Fungi incertae sedis</taxon>
        <taxon>Mucoromycota</taxon>
        <taxon>Glomeromycotina</taxon>
        <taxon>Glomeromycetes</taxon>
        <taxon>Glomerales</taxon>
        <taxon>Glomeraceae</taxon>
        <taxon>Funneliformis</taxon>
    </lineage>
</organism>
<dbReference type="PROSITE" id="PS50896">
    <property type="entry name" value="LISH"/>
    <property type="match status" value="1"/>
</dbReference>
<keyword evidence="5 7" id="KW-0863">Zinc-finger</keyword>
<sequence>MNKLNHNGLLVLEQPFIKVPLEQLKKTAKVSHKELDRELAKASLTVSELANRSNQEEIRVSDANFALEGMVGRLQSLKRKAILNDAKVEEAMYVSRSKQRLSHLNELTHIQSANSEEYTIWSKVRLDRILVDYMLREGFSETASHLANAESIEVEAFVDVELFSQARRVEQALQRFSCNEALRWCNDNKSNLRKMQSTFEFNLRLQEFIELIRAGKRGEAIIYAKKYLNSFQELHLKEIQRAMTLLAFQPGTKCLPYKKLYDKSRWDTLISQFRADNFALNSLTSQPLLTVTLQAGLSALKTPMCCQPDNRNINCPVCSPDTLGLLAQNLPLSHHVNSTIVCRLSGEIIDEDNPPMSLPNGYVYSLKALQEMYNKNGQIKCPRTDEVFEFSHLKKVYIS</sequence>
<dbReference type="InterPro" id="IPR044063">
    <property type="entry name" value="ZF_RING_GID"/>
</dbReference>
<proteinExistence type="inferred from homology"/>
<dbReference type="PANTHER" id="PTHR12170:SF2">
    <property type="entry name" value="E3 UBIQUITIN-PROTEIN TRANSFERASE MAEA"/>
    <property type="match status" value="1"/>
</dbReference>
<dbReference type="GO" id="GO:0005634">
    <property type="term" value="C:nucleus"/>
    <property type="evidence" value="ECO:0007669"/>
    <property type="project" value="TreeGrafter"/>
</dbReference>
<feature type="domain" description="CTLH" evidence="8">
    <location>
        <begin position="163"/>
        <end position="219"/>
    </location>
</feature>
<comment type="similarity">
    <text evidence="2">Belongs to the FYV10 family.</text>
</comment>
<keyword evidence="6" id="KW-0862">Zinc</keyword>
<evidence type="ECO:0000256" key="1">
    <source>
        <dbReference type="ARBA" id="ARBA00004496"/>
    </source>
</evidence>
<dbReference type="GO" id="GO:0043161">
    <property type="term" value="P:proteasome-mediated ubiquitin-dependent protein catabolic process"/>
    <property type="evidence" value="ECO:0007669"/>
    <property type="project" value="InterPro"/>
</dbReference>
<dbReference type="GO" id="GO:0061630">
    <property type="term" value="F:ubiquitin protein ligase activity"/>
    <property type="evidence" value="ECO:0007669"/>
    <property type="project" value="InterPro"/>
</dbReference>
<dbReference type="OrthoDB" id="1933455at2759"/>
<evidence type="ECO:0000313" key="11">
    <source>
        <dbReference type="Proteomes" id="UP001153678"/>
    </source>
</evidence>
<dbReference type="SUPFAM" id="SSF57850">
    <property type="entry name" value="RING/U-box"/>
    <property type="match status" value="1"/>
</dbReference>
<dbReference type="InterPro" id="IPR045098">
    <property type="entry name" value="Fyv10_fam"/>
</dbReference>
<evidence type="ECO:0000256" key="2">
    <source>
        <dbReference type="ARBA" id="ARBA00010615"/>
    </source>
</evidence>
<dbReference type="InterPro" id="IPR013144">
    <property type="entry name" value="CRA_dom"/>
</dbReference>
<keyword evidence="11" id="KW-1185">Reference proteome</keyword>
<evidence type="ECO:0000259" key="8">
    <source>
        <dbReference type="PROSITE" id="PS50897"/>
    </source>
</evidence>
<feature type="domain" description="RING-Gid-type" evidence="9">
    <location>
        <begin position="315"/>
        <end position="384"/>
    </location>
</feature>
<dbReference type="Proteomes" id="UP001153678">
    <property type="component" value="Unassembled WGS sequence"/>
</dbReference>
<dbReference type="SMART" id="SM00668">
    <property type="entry name" value="CTLH"/>
    <property type="match status" value="1"/>
</dbReference>
<dbReference type="GO" id="GO:0005737">
    <property type="term" value="C:cytoplasm"/>
    <property type="evidence" value="ECO:0007669"/>
    <property type="project" value="UniProtKB-SubCell"/>
</dbReference>
<dbReference type="InterPro" id="IPR024964">
    <property type="entry name" value="CTLH/CRA"/>
</dbReference>
<evidence type="ECO:0000256" key="6">
    <source>
        <dbReference type="ARBA" id="ARBA00022833"/>
    </source>
</evidence>